<evidence type="ECO:0000256" key="4">
    <source>
        <dbReference type="ARBA" id="ARBA00023143"/>
    </source>
</evidence>
<dbReference type="Pfam" id="PF21158">
    <property type="entry name" value="flgK_1st_1"/>
    <property type="match status" value="1"/>
</dbReference>
<dbReference type="EMBL" id="CP011371">
    <property type="protein sequence ID" value="AKJ30966.1"/>
    <property type="molecule type" value="Genomic_DNA"/>
</dbReference>
<keyword evidence="8" id="KW-0282">Flagellum</keyword>
<comment type="subcellular location">
    <subcellularLocation>
        <location evidence="1">Bacterial flagellum</location>
    </subcellularLocation>
    <subcellularLocation>
        <location evidence="2">Secreted</location>
    </subcellularLocation>
</comment>
<accession>A0A0G3BUC5</accession>
<dbReference type="GO" id="GO:0005198">
    <property type="term" value="F:structural molecule activity"/>
    <property type="evidence" value="ECO:0007669"/>
    <property type="project" value="InterPro"/>
</dbReference>
<dbReference type="GO" id="GO:0071973">
    <property type="term" value="P:bacterial-type flagellum-dependent cell motility"/>
    <property type="evidence" value="ECO:0007669"/>
    <property type="project" value="InterPro"/>
</dbReference>
<keyword evidence="8" id="KW-0969">Cilium</keyword>
<evidence type="ECO:0000256" key="1">
    <source>
        <dbReference type="ARBA" id="ARBA00004365"/>
    </source>
</evidence>
<keyword evidence="9" id="KW-1185">Reference proteome</keyword>
<sequence>MRIATVHTYEVAVNNLQHRQSDLSEAQDRLTSGKRVMRGSDDPTAAARAERARAQEERAVVAQRAVESSRNAMTLTEDALGDSIGLLQSAREGLVAAGNGSYTPAEQKTLAAQLQQYRDQLLKVANRSDGAGGYLFAGQGSPSQPFLESAGQVVFTGTSGEIAVASGETLPITVDGNSAWMTAMTGNGVFETRAGAGNTGKSWIDAGAIKDPAALTGSTYTVNMTVAGGVTSYSVLRDGAATALTGVPYETGEAIEIDGMSFTITGPAANGDSFELRPSEPNLTVFDALDKAIAGLKSSSNVQQSVSDGLRDLDSVLGRLQGVRSAVGDTLNRVENVEDRLASSKLHAQTDRASAEDLDLVEAISKFQEKQSGYDAALQTYAQVQRMSLFDYIR</sequence>
<dbReference type="Pfam" id="PF00700">
    <property type="entry name" value="Flagellin_C"/>
    <property type="match status" value="1"/>
</dbReference>
<evidence type="ECO:0000259" key="5">
    <source>
        <dbReference type="Pfam" id="PF00669"/>
    </source>
</evidence>
<evidence type="ECO:0000313" key="8">
    <source>
        <dbReference type="EMBL" id="AKJ30966.1"/>
    </source>
</evidence>
<dbReference type="NCBIfam" id="TIGR02550">
    <property type="entry name" value="flagell_flgL"/>
    <property type="match status" value="1"/>
</dbReference>
<evidence type="ECO:0000256" key="2">
    <source>
        <dbReference type="ARBA" id="ARBA00004613"/>
    </source>
</evidence>
<dbReference type="PANTHER" id="PTHR42792:SF1">
    <property type="entry name" value="FLAGELLAR HOOK-ASSOCIATED PROTEIN 3"/>
    <property type="match status" value="1"/>
</dbReference>
<evidence type="ECO:0000259" key="7">
    <source>
        <dbReference type="Pfam" id="PF21158"/>
    </source>
</evidence>
<feature type="domain" description="Flagellar hook-associated protein 1 D2-like" evidence="7">
    <location>
        <begin position="196"/>
        <end position="278"/>
    </location>
</feature>
<feature type="domain" description="Flagellin C-terminal" evidence="6">
    <location>
        <begin position="313"/>
        <end position="392"/>
    </location>
</feature>
<gene>
    <name evidence="8" type="primary">flgL</name>
    <name evidence="8" type="ORF">AAW51_4275</name>
</gene>
<dbReference type="GO" id="GO:0005576">
    <property type="term" value="C:extracellular region"/>
    <property type="evidence" value="ECO:0007669"/>
    <property type="project" value="UniProtKB-SubCell"/>
</dbReference>
<dbReference type="GO" id="GO:0009424">
    <property type="term" value="C:bacterial-type flagellum hook"/>
    <property type="evidence" value="ECO:0007669"/>
    <property type="project" value="InterPro"/>
</dbReference>
<dbReference type="KEGG" id="pbh:AAW51_4275"/>
<proteinExistence type="inferred from homology"/>
<dbReference type="InterPro" id="IPR001029">
    <property type="entry name" value="Flagellin_N"/>
</dbReference>
<organism evidence="8 9">
    <name type="scientific">Caldimonas brevitalea</name>
    <dbReference type="NCBI Taxonomy" id="413882"/>
    <lineage>
        <taxon>Bacteria</taxon>
        <taxon>Pseudomonadati</taxon>
        <taxon>Pseudomonadota</taxon>
        <taxon>Betaproteobacteria</taxon>
        <taxon>Burkholderiales</taxon>
        <taxon>Sphaerotilaceae</taxon>
        <taxon>Caldimonas</taxon>
    </lineage>
</organism>
<dbReference type="OrthoDB" id="9768249at2"/>
<evidence type="ECO:0000259" key="6">
    <source>
        <dbReference type="Pfam" id="PF00700"/>
    </source>
</evidence>
<keyword evidence="8" id="KW-0966">Cell projection</keyword>
<dbReference type="InterPro" id="IPR013384">
    <property type="entry name" value="Flagell_FlgL"/>
</dbReference>
<dbReference type="Proteomes" id="UP000035352">
    <property type="component" value="Chromosome"/>
</dbReference>
<name>A0A0G3BUC5_9BURK</name>
<dbReference type="RefSeq" id="WP_047196203.1">
    <property type="nucleotide sequence ID" value="NZ_CP011371.1"/>
</dbReference>
<evidence type="ECO:0000313" key="9">
    <source>
        <dbReference type="Proteomes" id="UP000035352"/>
    </source>
</evidence>
<dbReference type="InterPro" id="IPR001492">
    <property type="entry name" value="Flagellin"/>
</dbReference>
<keyword evidence="4" id="KW-0975">Bacterial flagellum</keyword>
<feature type="domain" description="Flagellin N-terminal" evidence="5">
    <location>
        <begin position="7"/>
        <end position="139"/>
    </location>
</feature>
<dbReference type="AlphaFoldDB" id="A0A0G3BUC5"/>
<dbReference type="Gene3D" id="1.20.1330.10">
    <property type="entry name" value="f41 fragment of flagellin, N-terminal domain"/>
    <property type="match status" value="2"/>
</dbReference>
<reference evidence="8 9" key="1">
    <citation type="submission" date="2015-05" db="EMBL/GenBank/DDBJ databases">
        <authorList>
            <person name="Tang B."/>
            <person name="Yu Y."/>
        </authorList>
    </citation>
    <scope>NUCLEOTIDE SEQUENCE [LARGE SCALE GENOMIC DNA]</scope>
    <source>
        <strain evidence="8 9">DSM 7029</strain>
    </source>
</reference>
<dbReference type="InterPro" id="IPR049119">
    <property type="entry name" value="FlgK_D2-like"/>
</dbReference>
<dbReference type="PATRIC" id="fig|413882.6.peg.4470"/>
<dbReference type="SUPFAM" id="SSF64518">
    <property type="entry name" value="Phase 1 flagellin"/>
    <property type="match status" value="1"/>
</dbReference>
<dbReference type="STRING" id="413882.AAW51_4275"/>
<dbReference type="InterPro" id="IPR046358">
    <property type="entry name" value="Flagellin_C"/>
</dbReference>
<comment type="similarity">
    <text evidence="3">Belongs to the bacterial flagellin family.</text>
</comment>
<evidence type="ECO:0000256" key="3">
    <source>
        <dbReference type="ARBA" id="ARBA00005709"/>
    </source>
</evidence>
<dbReference type="Pfam" id="PF00669">
    <property type="entry name" value="Flagellin_N"/>
    <property type="match status" value="1"/>
</dbReference>
<dbReference type="PANTHER" id="PTHR42792">
    <property type="entry name" value="FLAGELLIN"/>
    <property type="match status" value="1"/>
</dbReference>
<protein>
    <submittedName>
        <fullName evidence="8">Flagellar hook protein</fullName>
    </submittedName>
</protein>